<proteinExistence type="inferred from homology"/>
<dbReference type="NCBIfam" id="TIGR04057">
    <property type="entry name" value="SusC_RagA_signa"/>
    <property type="match status" value="1"/>
</dbReference>
<protein>
    <submittedName>
        <fullName evidence="13">TonB-dependent receptor</fullName>
    </submittedName>
</protein>
<comment type="subcellular location">
    <subcellularLocation>
        <location evidence="1 8">Cell outer membrane</location>
        <topology evidence="1 8">Multi-pass membrane protein</topology>
    </subcellularLocation>
</comment>
<gene>
    <name evidence="13" type="ORF">WJU16_24280</name>
</gene>
<name>A0ABZ2YNS9_9BACT</name>
<keyword evidence="7 8" id="KW-0998">Cell outer membrane</keyword>
<dbReference type="NCBIfam" id="TIGR04056">
    <property type="entry name" value="OMP_RagA_SusC"/>
    <property type="match status" value="1"/>
</dbReference>
<dbReference type="SUPFAM" id="SSF49464">
    <property type="entry name" value="Carboxypeptidase regulatory domain-like"/>
    <property type="match status" value="1"/>
</dbReference>
<dbReference type="InterPro" id="IPR008969">
    <property type="entry name" value="CarboxyPept-like_regulatory"/>
</dbReference>
<dbReference type="InterPro" id="IPR037066">
    <property type="entry name" value="Plug_dom_sf"/>
</dbReference>
<feature type="signal peptide" evidence="10">
    <location>
        <begin position="1"/>
        <end position="29"/>
    </location>
</feature>
<feature type="chain" id="PRO_5047196618" evidence="10">
    <location>
        <begin position="30"/>
        <end position="1047"/>
    </location>
</feature>
<evidence type="ECO:0000256" key="6">
    <source>
        <dbReference type="ARBA" id="ARBA00023136"/>
    </source>
</evidence>
<keyword evidence="2 8" id="KW-0813">Transport</keyword>
<dbReference type="RefSeq" id="WP_341835944.1">
    <property type="nucleotide sequence ID" value="NZ_CP149822.1"/>
</dbReference>
<evidence type="ECO:0000256" key="10">
    <source>
        <dbReference type="SAM" id="SignalP"/>
    </source>
</evidence>
<evidence type="ECO:0000256" key="1">
    <source>
        <dbReference type="ARBA" id="ARBA00004571"/>
    </source>
</evidence>
<evidence type="ECO:0000259" key="11">
    <source>
        <dbReference type="Pfam" id="PF00593"/>
    </source>
</evidence>
<dbReference type="InterPro" id="IPR012910">
    <property type="entry name" value="Plug_dom"/>
</dbReference>
<dbReference type="Gene3D" id="2.170.130.10">
    <property type="entry name" value="TonB-dependent receptor, plug domain"/>
    <property type="match status" value="1"/>
</dbReference>
<dbReference type="Gene3D" id="2.60.40.1120">
    <property type="entry name" value="Carboxypeptidase-like, regulatory domain"/>
    <property type="match status" value="1"/>
</dbReference>
<dbReference type="InterPro" id="IPR000531">
    <property type="entry name" value="Beta-barrel_TonB"/>
</dbReference>
<evidence type="ECO:0000256" key="5">
    <source>
        <dbReference type="ARBA" id="ARBA00023077"/>
    </source>
</evidence>
<dbReference type="EMBL" id="CP149822">
    <property type="protein sequence ID" value="WZN41084.1"/>
    <property type="molecule type" value="Genomic_DNA"/>
</dbReference>
<keyword evidence="13" id="KW-0675">Receptor</keyword>
<keyword evidence="10" id="KW-0732">Signal</keyword>
<dbReference type="SUPFAM" id="SSF56935">
    <property type="entry name" value="Porins"/>
    <property type="match status" value="1"/>
</dbReference>
<keyword evidence="6 8" id="KW-0472">Membrane</keyword>
<feature type="domain" description="TonB-dependent receptor-like beta-barrel" evidence="11">
    <location>
        <begin position="452"/>
        <end position="809"/>
    </location>
</feature>
<evidence type="ECO:0000256" key="2">
    <source>
        <dbReference type="ARBA" id="ARBA00022448"/>
    </source>
</evidence>
<sequence>MTMRIGRSLYWPSPACCALLLALTAGSPAASGMHATDFKMHVHVAKDISGIVRDKSGSPLPGVTVAIEGTSKGTTTGPEGKFTLNGVPDNATLVFSFIGYQAQKVPVAGTTSWTIILQDNATELDQLVVVGYGTRKKSDLTGAVAQLQLGKLENENPSAVQDALRGNIPGLSVTGNNSAKGGGDLQIRGRSSLNANSSPLLVLDGVIYPGALSDINPNDIQTIDVLKDASAAAVFGAKSASGVVLITTKKGSTGKPTVTLNSNIGLATLAMDQPLYDGAGFVRWRTDVLKSMNANAKPYQFDDPRQLPSDITIDQWKAYDNSQGDPVDIWLNRLKILSLEVKNYKAGQETDWYSQMFQKGLRNDHTVSVSGKNENVSYYISAGYTNNEGVILGDKFTTFRTRINVEAKAAKWATVGINLQFADRDESQVTVDWGQMINASPWGQKYKDDGVTLRDSPNDDIGNNTNPFLNYAYTDRLQKFHTLFGSIYAKGEIGYGFSYQVNFTPNFEWGKYFNANLAKDFRYAARKGYAVRRQQDFFNWQIDNILRWNKSYGDHDFDVTLLYNSEKYQSWRNQMENEGFDPNDNLSWHNIGSGIKPVISSFDSLATGDALMGRLNYSWKQKYMLTASIRRDGYSAFGQSNPRANFPSIGLGWVFSKEKFVNLPWLDFGKLRASWGVVGNRDIGRYVALGNLTTGKYQYIMPNGNIVLVSQLYGSRMPNPQLKWEKSISYNLGLDFSVLNNRLSGTVEVYRKSTTDLLTSRSLSDVTGYDNVISNLGEIQNRGIELSLNSVNVQSADFEWGTSLNFFTNRNRIVSLYGPVPVKGADGKIEMKELDDRGNRWFIGRDIDEIWDMKVLGVWKTSEAAEAAKFGVKPGDFKLQDTNGDGKFSDDDKQFLGYRSPRYQWTLRNDFSYRGLSLSFMLYSHWGHYKDYNQAKNNSGFIDRQNSYIIPYWTPENQIDDHARLFSNNGSIGFTNFRKASFIRLNTVALAYSVPQAISRRIGIGSLKVYGNISNAAVWQPDWMFWDAEYGNNIPARNYSLGINATF</sequence>
<comment type="similarity">
    <text evidence="8 9">Belongs to the TonB-dependent receptor family.</text>
</comment>
<dbReference type="Pfam" id="PF00593">
    <property type="entry name" value="TonB_dep_Rec_b-barrel"/>
    <property type="match status" value="1"/>
</dbReference>
<organism evidence="13 14">
    <name type="scientific">Chitinophaga pollutisoli</name>
    <dbReference type="NCBI Taxonomy" id="3133966"/>
    <lineage>
        <taxon>Bacteria</taxon>
        <taxon>Pseudomonadati</taxon>
        <taxon>Bacteroidota</taxon>
        <taxon>Chitinophagia</taxon>
        <taxon>Chitinophagales</taxon>
        <taxon>Chitinophagaceae</taxon>
        <taxon>Chitinophaga</taxon>
    </lineage>
</organism>
<keyword evidence="5 9" id="KW-0798">TonB box</keyword>
<dbReference type="InterPro" id="IPR023996">
    <property type="entry name" value="TonB-dep_OMP_SusC/RagA"/>
</dbReference>
<dbReference type="Pfam" id="PF07715">
    <property type="entry name" value="Plug"/>
    <property type="match status" value="1"/>
</dbReference>
<dbReference type="InterPro" id="IPR023997">
    <property type="entry name" value="TonB-dep_OMP_SusC/RagA_CS"/>
</dbReference>
<dbReference type="Proteomes" id="UP001485459">
    <property type="component" value="Chromosome"/>
</dbReference>
<keyword evidence="3 8" id="KW-1134">Transmembrane beta strand</keyword>
<evidence type="ECO:0000256" key="4">
    <source>
        <dbReference type="ARBA" id="ARBA00022692"/>
    </source>
</evidence>
<evidence type="ECO:0000256" key="7">
    <source>
        <dbReference type="ARBA" id="ARBA00023237"/>
    </source>
</evidence>
<reference evidence="14" key="1">
    <citation type="submission" date="2024-03" db="EMBL/GenBank/DDBJ databases">
        <title>Chitinophaga horti sp. nov., isolated from garden soil.</title>
        <authorList>
            <person name="Lee D.S."/>
            <person name="Han D.M."/>
            <person name="Baek J.H."/>
            <person name="Choi D.G."/>
            <person name="Jeon J.H."/>
            <person name="Jeon C.O."/>
        </authorList>
    </citation>
    <scope>NUCLEOTIDE SEQUENCE [LARGE SCALE GENOMIC DNA]</scope>
    <source>
        <strain evidence="14">GPA1</strain>
    </source>
</reference>
<evidence type="ECO:0000256" key="3">
    <source>
        <dbReference type="ARBA" id="ARBA00022452"/>
    </source>
</evidence>
<evidence type="ECO:0000256" key="8">
    <source>
        <dbReference type="PROSITE-ProRule" id="PRU01360"/>
    </source>
</evidence>
<evidence type="ECO:0000259" key="12">
    <source>
        <dbReference type="Pfam" id="PF07715"/>
    </source>
</evidence>
<dbReference type="InterPro" id="IPR036942">
    <property type="entry name" value="Beta-barrel_TonB_sf"/>
</dbReference>
<evidence type="ECO:0000256" key="9">
    <source>
        <dbReference type="RuleBase" id="RU003357"/>
    </source>
</evidence>
<dbReference type="Gene3D" id="2.40.170.20">
    <property type="entry name" value="TonB-dependent receptor, beta-barrel domain"/>
    <property type="match status" value="1"/>
</dbReference>
<keyword evidence="4 8" id="KW-0812">Transmembrane</keyword>
<dbReference type="Pfam" id="PF13715">
    <property type="entry name" value="CarbopepD_reg_2"/>
    <property type="match status" value="1"/>
</dbReference>
<feature type="domain" description="TonB-dependent receptor plug" evidence="12">
    <location>
        <begin position="137"/>
        <end position="243"/>
    </location>
</feature>
<keyword evidence="14" id="KW-1185">Reference proteome</keyword>
<dbReference type="InterPro" id="IPR039426">
    <property type="entry name" value="TonB-dep_rcpt-like"/>
</dbReference>
<dbReference type="PROSITE" id="PS52016">
    <property type="entry name" value="TONB_DEPENDENT_REC_3"/>
    <property type="match status" value="1"/>
</dbReference>
<accession>A0ABZ2YNS9</accession>
<evidence type="ECO:0000313" key="13">
    <source>
        <dbReference type="EMBL" id="WZN41084.1"/>
    </source>
</evidence>
<evidence type="ECO:0000313" key="14">
    <source>
        <dbReference type="Proteomes" id="UP001485459"/>
    </source>
</evidence>